<dbReference type="EnsemblPlants" id="OGLUM01G10810.1">
    <property type="protein sequence ID" value="OGLUM01G10810.1"/>
    <property type="gene ID" value="OGLUM01G10810"/>
</dbReference>
<proteinExistence type="predicted"/>
<name>A0A0D9Y637_9ORYZ</name>
<dbReference type="InterPro" id="IPR053781">
    <property type="entry name" value="F-box_AtFBL13-like"/>
</dbReference>
<keyword evidence="4" id="KW-1185">Reference proteome</keyword>
<dbReference type="SUPFAM" id="SSF81383">
    <property type="entry name" value="F-box domain"/>
    <property type="match status" value="1"/>
</dbReference>
<dbReference type="PANTHER" id="PTHR31639:SF256">
    <property type="entry name" value="OS07G0242900 PROTEIN"/>
    <property type="match status" value="1"/>
</dbReference>
<reference evidence="3" key="2">
    <citation type="submission" date="2015-04" db="UniProtKB">
        <authorList>
            <consortium name="EnsemblPlants"/>
        </authorList>
    </citation>
    <scope>IDENTIFICATION</scope>
</reference>
<dbReference type="Proteomes" id="UP000026961">
    <property type="component" value="Chromosome 1"/>
</dbReference>
<accession>A0A0D9Y637</accession>
<feature type="region of interest" description="Disordered" evidence="1">
    <location>
        <begin position="136"/>
        <end position="168"/>
    </location>
</feature>
<feature type="domain" description="F-box" evidence="2">
    <location>
        <begin position="218"/>
        <end position="257"/>
    </location>
</feature>
<reference evidence="3" key="3">
    <citation type="submission" date="2018-05" db="EMBL/GenBank/DDBJ databases">
        <title>OgluRS3 (Oryza glumaepatula Reference Sequence Version 3).</title>
        <authorList>
            <person name="Zhang J."/>
            <person name="Kudrna D."/>
            <person name="Lee S."/>
            <person name="Talag J."/>
            <person name="Welchert J."/>
            <person name="Wing R.A."/>
        </authorList>
    </citation>
    <scope>NUCLEOTIDE SEQUENCE [LARGE SCALE GENOMIC DNA]</scope>
</reference>
<protein>
    <recommendedName>
        <fullName evidence="2">F-box domain-containing protein</fullName>
    </recommendedName>
</protein>
<organism evidence="3">
    <name type="scientific">Oryza glumipatula</name>
    <dbReference type="NCBI Taxonomy" id="40148"/>
    <lineage>
        <taxon>Eukaryota</taxon>
        <taxon>Viridiplantae</taxon>
        <taxon>Streptophyta</taxon>
        <taxon>Embryophyta</taxon>
        <taxon>Tracheophyta</taxon>
        <taxon>Spermatophyta</taxon>
        <taxon>Magnoliopsida</taxon>
        <taxon>Liliopsida</taxon>
        <taxon>Poales</taxon>
        <taxon>Poaceae</taxon>
        <taxon>BOP clade</taxon>
        <taxon>Oryzoideae</taxon>
        <taxon>Oryzeae</taxon>
        <taxon>Oryzinae</taxon>
        <taxon>Oryza</taxon>
    </lineage>
</organism>
<sequence length="536" mass="57450">MAPGDKGPAPFAAGDLPPEGGTARAGKGSVPLTVSQMDSYSAMAGMGSGEVAKEHPVMDHVAEVSAEDSKHPPVDAKASVADSDLDLAAKASKVPPVVDCEPDIAAKGSSDLAAKASKVPPVVDCEPHIAAKGSSDLVAKGASDRSEGASDLAANGASEPSEHVADVASKGVHDLREGVADLVAKGAVDSPVHGDEDPYMNGELPGEGILIRHNRPGIDRLANDCIMKILQCLPIKEAVRTSVLAKRWHNLWMDMDSLVFCDMPPAGAGMTLEARHSRRFRDIVNGTLASLGGRYINRLLFYITNRANTNPDRLAEWLSIASWKVTGMFSLQLPALMEGDQMVLDLPCFRSAQVISLTGIRVEIRLPNVVFNDLRHLALGGVVFGELGAGLGHVVSVCCPKLQVLQVSNVRGLRDLLLDAPSLIVLELIQVVELEWLVVKASKLQILHVRNCNSLAENEKTPNPEVQAPMLKVVDWQGPSPMNALFSENEFLQSLCVREISSGVREHSTYSRIMRKFKYSDSLTIHLPISKVSTFA</sequence>
<evidence type="ECO:0000256" key="1">
    <source>
        <dbReference type="SAM" id="MobiDB-lite"/>
    </source>
</evidence>
<dbReference type="HOGENOM" id="CLU_550288_0_0_1"/>
<evidence type="ECO:0000313" key="4">
    <source>
        <dbReference type="Proteomes" id="UP000026961"/>
    </source>
</evidence>
<dbReference type="AlphaFoldDB" id="A0A0D9Y637"/>
<evidence type="ECO:0000259" key="2">
    <source>
        <dbReference type="Pfam" id="PF00646"/>
    </source>
</evidence>
<evidence type="ECO:0000313" key="3">
    <source>
        <dbReference type="EnsemblPlants" id="OGLUM01G10810.1"/>
    </source>
</evidence>
<dbReference type="InterPro" id="IPR036047">
    <property type="entry name" value="F-box-like_dom_sf"/>
</dbReference>
<dbReference type="Pfam" id="PF00646">
    <property type="entry name" value="F-box"/>
    <property type="match status" value="1"/>
</dbReference>
<reference evidence="3" key="1">
    <citation type="submission" date="2013-08" db="EMBL/GenBank/DDBJ databases">
        <title>Oryza genome evolution.</title>
        <authorList>
            <person name="Wing R.A."/>
            <person name="Panaud O."/>
            <person name="Oliveira A.C."/>
        </authorList>
    </citation>
    <scope>NUCLEOTIDE SEQUENCE</scope>
</reference>
<feature type="region of interest" description="Disordered" evidence="1">
    <location>
        <begin position="1"/>
        <end position="31"/>
    </location>
</feature>
<dbReference type="PANTHER" id="PTHR31639">
    <property type="entry name" value="F-BOX PROTEIN-LIKE"/>
    <property type="match status" value="1"/>
</dbReference>
<dbReference type="SUPFAM" id="SSF52047">
    <property type="entry name" value="RNI-like"/>
    <property type="match status" value="1"/>
</dbReference>
<dbReference type="InterPro" id="IPR001810">
    <property type="entry name" value="F-box_dom"/>
</dbReference>
<dbReference type="CDD" id="cd22160">
    <property type="entry name" value="F-box_AtFBL13-like"/>
    <property type="match status" value="1"/>
</dbReference>
<dbReference type="Gramene" id="OGLUM01G10810.1">
    <property type="protein sequence ID" value="OGLUM01G10810.1"/>
    <property type="gene ID" value="OGLUM01G10810"/>
</dbReference>